<proteinExistence type="predicted"/>
<dbReference type="Proteomes" id="UP000013047">
    <property type="component" value="Unassembled WGS sequence"/>
</dbReference>
<dbReference type="Pfam" id="PF16976">
    <property type="entry name" value="RcpC"/>
    <property type="match status" value="1"/>
</dbReference>
<protein>
    <submittedName>
        <fullName evidence="3">Flp pilus assembly protein CpaB</fullName>
    </submittedName>
</protein>
<dbReference type="PROSITE" id="PS50844">
    <property type="entry name" value="AFP_LIKE"/>
    <property type="match status" value="1"/>
</dbReference>
<dbReference type="OrthoDB" id="2037472at2"/>
<evidence type="ECO:0000256" key="1">
    <source>
        <dbReference type="SAM" id="MobiDB-lite"/>
    </source>
</evidence>
<evidence type="ECO:0000313" key="4">
    <source>
        <dbReference type="Proteomes" id="UP000013047"/>
    </source>
</evidence>
<sequence length="286" mass="30361">MLQRVPRNLIILAVAAVFGLGAAWLAARYLEERATEIEQRQLGQMGRAVVAKTDLAVGTPLTHDLVAVREVPVEWLHSSAITPEQFERAAGALLAQPARGGEPLVWSQLEERRAASLSAQLAPGRRATTIPVDETSSLSGLLRPGDRIDLLATVQRDNQHLTLPLLQGVRVLATGNRTRPGEDDGAGELLGGTFGTLTLDLSEEEATRLVAARALARLTAVLRHPQDTRPLTVQRTDALALLGLAAPPPAAGVPVIYGGIENPALIPTSSPLSRPTPRADPAHALD</sequence>
<reference evidence="3 4" key="1">
    <citation type="submission" date="2012-09" db="EMBL/GenBank/DDBJ databases">
        <title>Draft Genome Sequences of 6 Strains from Genus Thauera.</title>
        <authorList>
            <person name="Liu B."/>
            <person name="Shapleigh J.P."/>
            <person name="Frostegard A.H."/>
        </authorList>
    </citation>
    <scope>NUCLEOTIDE SEQUENCE [LARGE SCALE GENOMIC DNA]</scope>
    <source>
        <strain evidence="3 4">B4P</strain>
    </source>
</reference>
<evidence type="ECO:0000313" key="3">
    <source>
        <dbReference type="EMBL" id="ENO98697.1"/>
    </source>
</evidence>
<organism evidence="3 4">
    <name type="scientific">Thauera phenylacetica B4P</name>
    <dbReference type="NCBI Taxonomy" id="1234382"/>
    <lineage>
        <taxon>Bacteria</taxon>
        <taxon>Pseudomonadati</taxon>
        <taxon>Pseudomonadota</taxon>
        <taxon>Betaproteobacteria</taxon>
        <taxon>Rhodocyclales</taxon>
        <taxon>Zoogloeaceae</taxon>
        <taxon>Thauera</taxon>
    </lineage>
</organism>
<accession>N6ZW32</accession>
<dbReference type="CDD" id="cd11614">
    <property type="entry name" value="SAF_CpaB_FlgA_like"/>
    <property type="match status" value="1"/>
</dbReference>
<name>N6ZW32_9RHOO</name>
<dbReference type="InterPro" id="IPR017592">
    <property type="entry name" value="Pilus_assmbl_Flp-typ_CpaB"/>
</dbReference>
<dbReference type="InterPro" id="IPR006190">
    <property type="entry name" value="SAF_AFP_Neu5Ac"/>
</dbReference>
<keyword evidence="4" id="KW-1185">Reference proteome</keyword>
<feature type="region of interest" description="Disordered" evidence="1">
    <location>
        <begin position="266"/>
        <end position="286"/>
    </location>
</feature>
<feature type="compositionally biased region" description="Low complexity" evidence="1">
    <location>
        <begin position="267"/>
        <end position="276"/>
    </location>
</feature>
<dbReference type="EMBL" id="AMXF01000007">
    <property type="protein sequence ID" value="ENO98697.1"/>
    <property type="molecule type" value="Genomic_DNA"/>
</dbReference>
<dbReference type="SMART" id="SM00858">
    <property type="entry name" value="SAF"/>
    <property type="match status" value="1"/>
</dbReference>
<dbReference type="NCBIfam" id="TIGR03177">
    <property type="entry name" value="pilus_cpaB"/>
    <property type="match status" value="1"/>
</dbReference>
<dbReference type="InterPro" id="IPR031571">
    <property type="entry name" value="RcpC_dom"/>
</dbReference>
<evidence type="ECO:0000259" key="2">
    <source>
        <dbReference type="PROSITE" id="PS50844"/>
    </source>
</evidence>
<feature type="domain" description="AFP-like" evidence="2">
    <location>
        <begin position="48"/>
        <end position="112"/>
    </location>
</feature>
<dbReference type="InterPro" id="IPR013974">
    <property type="entry name" value="SAF"/>
</dbReference>
<dbReference type="RefSeq" id="WP_004356523.1">
    <property type="nucleotide sequence ID" value="NZ_AMXF01000007.1"/>
</dbReference>
<dbReference type="Pfam" id="PF08666">
    <property type="entry name" value="SAF"/>
    <property type="match status" value="1"/>
</dbReference>
<gene>
    <name evidence="3" type="ORF">C667_02768</name>
</gene>
<comment type="caution">
    <text evidence="3">The sequence shown here is derived from an EMBL/GenBank/DDBJ whole genome shotgun (WGS) entry which is preliminary data.</text>
</comment>
<dbReference type="AlphaFoldDB" id="N6ZW32"/>